<organism evidence="2">
    <name type="scientific">marine sediment metagenome</name>
    <dbReference type="NCBI Taxonomy" id="412755"/>
    <lineage>
        <taxon>unclassified sequences</taxon>
        <taxon>metagenomes</taxon>
        <taxon>ecological metagenomes</taxon>
    </lineage>
</organism>
<keyword evidence="1" id="KW-0812">Transmembrane</keyword>
<accession>A0A0F9QIJ0</accession>
<proteinExistence type="predicted"/>
<dbReference type="EMBL" id="LAZR01001591">
    <property type="protein sequence ID" value="KKN42289.1"/>
    <property type="molecule type" value="Genomic_DNA"/>
</dbReference>
<name>A0A0F9QIJ0_9ZZZZ</name>
<protein>
    <submittedName>
        <fullName evidence="2">Uncharacterized protein</fullName>
    </submittedName>
</protein>
<feature type="transmembrane region" description="Helical" evidence="1">
    <location>
        <begin position="59"/>
        <end position="83"/>
    </location>
</feature>
<sequence length="99" mass="10913">MVEKDTGEKRKEKNLISMIKEKISDLRTGSITIIILIGLAVIGSLFAKYIITKIMAVDFVVIASSIALGIAGLIIVILAYVIIRWIGAAINRYFKEKGF</sequence>
<keyword evidence="1" id="KW-0472">Membrane</keyword>
<evidence type="ECO:0000256" key="1">
    <source>
        <dbReference type="SAM" id="Phobius"/>
    </source>
</evidence>
<feature type="transmembrane region" description="Helical" evidence="1">
    <location>
        <begin position="28"/>
        <end position="47"/>
    </location>
</feature>
<reference evidence="2" key="1">
    <citation type="journal article" date="2015" name="Nature">
        <title>Complex archaea that bridge the gap between prokaryotes and eukaryotes.</title>
        <authorList>
            <person name="Spang A."/>
            <person name="Saw J.H."/>
            <person name="Jorgensen S.L."/>
            <person name="Zaremba-Niedzwiedzka K."/>
            <person name="Martijn J."/>
            <person name="Lind A.E."/>
            <person name="van Eijk R."/>
            <person name="Schleper C."/>
            <person name="Guy L."/>
            <person name="Ettema T.J."/>
        </authorList>
    </citation>
    <scope>NUCLEOTIDE SEQUENCE</scope>
</reference>
<gene>
    <name evidence="2" type="ORF">LCGC14_0714890</name>
</gene>
<keyword evidence="1" id="KW-1133">Transmembrane helix</keyword>
<comment type="caution">
    <text evidence="2">The sequence shown here is derived from an EMBL/GenBank/DDBJ whole genome shotgun (WGS) entry which is preliminary data.</text>
</comment>
<evidence type="ECO:0000313" key="2">
    <source>
        <dbReference type="EMBL" id="KKN42289.1"/>
    </source>
</evidence>
<dbReference type="AlphaFoldDB" id="A0A0F9QIJ0"/>